<dbReference type="InterPro" id="IPR027417">
    <property type="entry name" value="P-loop_NTPase"/>
</dbReference>
<feature type="domain" description="ABC transporter" evidence="7">
    <location>
        <begin position="2"/>
        <end position="235"/>
    </location>
</feature>
<dbReference type="Proteomes" id="UP000243719">
    <property type="component" value="Unassembled WGS sequence"/>
</dbReference>
<keyword evidence="9" id="KW-1185">Reference proteome</keyword>
<evidence type="ECO:0000313" key="8">
    <source>
        <dbReference type="EMBL" id="SDV50690.1"/>
    </source>
</evidence>
<dbReference type="RefSeq" id="WP_091911847.1">
    <property type="nucleotide sequence ID" value="NZ_FNLO01000013.1"/>
</dbReference>
<dbReference type="EMBL" id="FNLO01000013">
    <property type="protein sequence ID" value="SDV50690.1"/>
    <property type="molecule type" value="Genomic_DNA"/>
</dbReference>
<evidence type="ECO:0000313" key="9">
    <source>
        <dbReference type="Proteomes" id="UP000243719"/>
    </source>
</evidence>
<keyword evidence="3" id="KW-1003">Cell membrane</keyword>
<keyword evidence="4" id="KW-0472">Membrane</keyword>
<dbReference type="CDD" id="cd03293">
    <property type="entry name" value="ABC_NrtD_SsuB_transporters"/>
    <property type="match status" value="1"/>
</dbReference>
<dbReference type="SMART" id="SM00382">
    <property type="entry name" value="AAA"/>
    <property type="match status" value="1"/>
</dbReference>
<dbReference type="Pfam" id="PF00005">
    <property type="entry name" value="ABC_tran"/>
    <property type="match status" value="1"/>
</dbReference>
<gene>
    <name evidence="8" type="ORF">SAMN05216551_11314</name>
</gene>
<evidence type="ECO:0000256" key="6">
    <source>
        <dbReference type="ARBA" id="ARBA00022840"/>
    </source>
</evidence>
<dbReference type="InterPro" id="IPR050166">
    <property type="entry name" value="ABC_transporter_ATP-bind"/>
</dbReference>
<evidence type="ECO:0000256" key="5">
    <source>
        <dbReference type="ARBA" id="ARBA00022741"/>
    </source>
</evidence>
<accession>A0A1H2PU48</accession>
<name>A0A1H2PU48_9BURK</name>
<evidence type="ECO:0000256" key="2">
    <source>
        <dbReference type="ARBA" id="ARBA00022448"/>
    </source>
</evidence>
<dbReference type="AlphaFoldDB" id="A0A1H2PU48"/>
<dbReference type="InterPro" id="IPR003439">
    <property type="entry name" value="ABC_transporter-like_ATP-bd"/>
</dbReference>
<evidence type="ECO:0000259" key="7">
    <source>
        <dbReference type="PROSITE" id="PS50893"/>
    </source>
</evidence>
<keyword evidence="6 8" id="KW-0067">ATP-binding</keyword>
<dbReference type="OrthoDB" id="9783039at2"/>
<keyword evidence="4" id="KW-0997">Cell inner membrane</keyword>
<proteinExistence type="inferred from homology"/>
<evidence type="ECO:0000256" key="1">
    <source>
        <dbReference type="ARBA" id="ARBA00005417"/>
    </source>
</evidence>
<keyword evidence="2" id="KW-0813">Transport</keyword>
<evidence type="ECO:0000256" key="4">
    <source>
        <dbReference type="ARBA" id="ARBA00022519"/>
    </source>
</evidence>
<sequence length="257" mass="27528">MLQINHLNKSYATEHGLVHAVGDVSFGVARGEFLAIVGSSGAGKTTLLRMLAGLLAPSAGQIVFDGQPVTAPPRAFAVVFQDYARSLFPWFSVQRNVELPLVNLIADRGERLARVEQMLGRVGLADHSRKRPAQLSGGQQQRVAIARALACQPEVLIMDEPFASVDAQTRNELEDLMLSIKQEAGTTVLFVTHDVDEAVYLGDRVLVLSRSPSTVAREVIVDLPAGRDQITTKALPAFAAARAAVLSSIVEQAAVPA</sequence>
<evidence type="ECO:0000256" key="3">
    <source>
        <dbReference type="ARBA" id="ARBA00022475"/>
    </source>
</evidence>
<comment type="similarity">
    <text evidence="1">Belongs to the ABC transporter superfamily.</text>
</comment>
<dbReference type="PANTHER" id="PTHR42788">
    <property type="entry name" value="TAURINE IMPORT ATP-BINDING PROTEIN-RELATED"/>
    <property type="match status" value="1"/>
</dbReference>
<dbReference type="PROSITE" id="PS00211">
    <property type="entry name" value="ABC_TRANSPORTER_1"/>
    <property type="match status" value="1"/>
</dbReference>
<dbReference type="STRING" id="1770053.SAMN05216551_11314"/>
<dbReference type="GO" id="GO:0005524">
    <property type="term" value="F:ATP binding"/>
    <property type="evidence" value="ECO:0007669"/>
    <property type="project" value="UniProtKB-KW"/>
</dbReference>
<keyword evidence="5" id="KW-0547">Nucleotide-binding</keyword>
<organism evidence="8 9">
    <name type="scientific">Chitinasiproducens palmae</name>
    <dbReference type="NCBI Taxonomy" id="1770053"/>
    <lineage>
        <taxon>Bacteria</taxon>
        <taxon>Pseudomonadati</taxon>
        <taxon>Pseudomonadota</taxon>
        <taxon>Betaproteobacteria</taxon>
        <taxon>Burkholderiales</taxon>
        <taxon>Burkholderiaceae</taxon>
        <taxon>Chitinasiproducens</taxon>
    </lineage>
</organism>
<dbReference type="SUPFAM" id="SSF52540">
    <property type="entry name" value="P-loop containing nucleoside triphosphate hydrolases"/>
    <property type="match status" value="1"/>
</dbReference>
<protein>
    <submittedName>
        <fullName evidence="8">NitT/TauT family transport system ATP-binding protein</fullName>
    </submittedName>
</protein>
<dbReference type="PANTHER" id="PTHR42788:SF13">
    <property type="entry name" value="ALIPHATIC SULFONATES IMPORT ATP-BINDING PROTEIN SSUB"/>
    <property type="match status" value="1"/>
</dbReference>
<dbReference type="PROSITE" id="PS50893">
    <property type="entry name" value="ABC_TRANSPORTER_2"/>
    <property type="match status" value="1"/>
</dbReference>
<reference evidence="9" key="1">
    <citation type="submission" date="2016-09" db="EMBL/GenBank/DDBJ databases">
        <authorList>
            <person name="Varghese N."/>
            <person name="Submissions S."/>
        </authorList>
    </citation>
    <scope>NUCLEOTIDE SEQUENCE [LARGE SCALE GENOMIC DNA]</scope>
    <source>
        <strain evidence="9">JS23</strain>
    </source>
</reference>
<dbReference type="Gene3D" id="3.40.50.300">
    <property type="entry name" value="P-loop containing nucleotide triphosphate hydrolases"/>
    <property type="match status" value="1"/>
</dbReference>
<dbReference type="InterPro" id="IPR017871">
    <property type="entry name" value="ABC_transporter-like_CS"/>
</dbReference>
<dbReference type="InterPro" id="IPR003593">
    <property type="entry name" value="AAA+_ATPase"/>
</dbReference>
<dbReference type="GO" id="GO:0016887">
    <property type="term" value="F:ATP hydrolysis activity"/>
    <property type="evidence" value="ECO:0007669"/>
    <property type="project" value="InterPro"/>
</dbReference>